<gene>
    <name evidence="10" type="ORF">CH364_15445</name>
</gene>
<dbReference type="GO" id="GO:0015421">
    <property type="term" value="F:ABC-type oligopeptide transporter activity"/>
    <property type="evidence" value="ECO:0007669"/>
    <property type="project" value="TreeGrafter"/>
</dbReference>
<evidence type="ECO:0000256" key="4">
    <source>
        <dbReference type="ARBA" id="ARBA00022840"/>
    </source>
</evidence>
<feature type="transmembrane region" description="Helical" evidence="7">
    <location>
        <begin position="106"/>
        <end position="132"/>
    </location>
</feature>
<feature type="domain" description="ABC transmembrane type-1" evidence="9">
    <location>
        <begin position="19"/>
        <end position="353"/>
    </location>
</feature>
<dbReference type="FunFam" id="3.40.50.300:FF:000218">
    <property type="entry name" value="Multidrug ABC transporter ATP-binding protein"/>
    <property type="match status" value="1"/>
</dbReference>
<dbReference type="Pfam" id="PF00664">
    <property type="entry name" value="ABC_membrane"/>
    <property type="match status" value="1"/>
</dbReference>
<keyword evidence="11" id="KW-1185">Reference proteome</keyword>
<dbReference type="AlphaFoldDB" id="A0A2N0AH16"/>
<evidence type="ECO:0000256" key="2">
    <source>
        <dbReference type="ARBA" id="ARBA00022692"/>
    </source>
</evidence>
<dbReference type="EMBL" id="NPDX01000005">
    <property type="protein sequence ID" value="PJZ83592.1"/>
    <property type="molecule type" value="Genomic_DNA"/>
</dbReference>
<keyword evidence="3" id="KW-0547">Nucleotide-binding</keyword>
<evidence type="ECO:0000256" key="3">
    <source>
        <dbReference type="ARBA" id="ARBA00022741"/>
    </source>
</evidence>
<dbReference type="CDD" id="cd18552">
    <property type="entry name" value="ABC_6TM_MsbA_like"/>
    <property type="match status" value="1"/>
</dbReference>
<organism evidence="10 11">
    <name type="scientific">Leptospira harrisiae</name>
    <dbReference type="NCBI Taxonomy" id="2023189"/>
    <lineage>
        <taxon>Bacteria</taxon>
        <taxon>Pseudomonadati</taxon>
        <taxon>Spirochaetota</taxon>
        <taxon>Spirochaetia</taxon>
        <taxon>Leptospirales</taxon>
        <taxon>Leptospiraceae</taxon>
        <taxon>Leptospira</taxon>
    </lineage>
</organism>
<dbReference type="InterPro" id="IPR036640">
    <property type="entry name" value="ABC1_TM_sf"/>
</dbReference>
<evidence type="ECO:0000256" key="5">
    <source>
        <dbReference type="ARBA" id="ARBA00022989"/>
    </source>
</evidence>
<dbReference type="PROSITE" id="PS50929">
    <property type="entry name" value="ABC_TM1F"/>
    <property type="match status" value="1"/>
</dbReference>
<feature type="transmembrane region" description="Helical" evidence="7">
    <location>
        <begin position="20"/>
        <end position="43"/>
    </location>
</feature>
<dbReference type="SUPFAM" id="SSF90123">
    <property type="entry name" value="ABC transporter transmembrane region"/>
    <property type="match status" value="1"/>
</dbReference>
<proteinExistence type="predicted"/>
<evidence type="ECO:0000259" key="9">
    <source>
        <dbReference type="PROSITE" id="PS50929"/>
    </source>
</evidence>
<reference evidence="10 11" key="1">
    <citation type="submission" date="2017-07" db="EMBL/GenBank/DDBJ databases">
        <title>Leptospira spp. isolated from tropical soils.</title>
        <authorList>
            <person name="Thibeaux R."/>
            <person name="Iraola G."/>
            <person name="Ferres I."/>
            <person name="Bierque E."/>
            <person name="Girault D."/>
            <person name="Soupe-Gilbert M.-E."/>
            <person name="Picardeau M."/>
            <person name="Goarant C."/>
        </authorList>
    </citation>
    <scope>NUCLEOTIDE SEQUENCE [LARGE SCALE GENOMIC DNA]</scope>
    <source>
        <strain evidence="10 11">FH2-B-A1</strain>
    </source>
</reference>
<dbReference type="OrthoDB" id="9762778at2"/>
<dbReference type="GO" id="GO:0005524">
    <property type="term" value="F:ATP binding"/>
    <property type="evidence" value="ECO:0007669"/>
    <property type="project" value="UniProtKB-KW"/>
</dbReference>
<feature type="transmembrane region" description="Helical" evidence="7">
    <location>
        <begin position="289"/>
        <end position="310"/>
    </location>
</feature>
<keyword evidence="6 7" id="KW-0472">Membrane</keyword>
<dbReference type="InterPro" id="IPR027417">
    <property type="entry name" value="P-loop_NTPase"/>
</dbReference>
<dbReference type="InterPro" id="IPR017871">
    <property type="entry name" value="ABC_transporter-like_CS"/>
</dbReference>
<dbReference type="SMART" id="SM00382">
    <property type="entry name" value="AAA"/>
    <property type="match status" value="1"/>
</dbReference>
<dbReference type="InterPro" id="IPR039421">
    <property type="entry name" value="Type_1_exporter"/>
</dbReference>
<comment type="subcellular location">
    <subcellularLocation>
        <location evidence="1">Cell membrane</location>
        <topology evidence="1">Multi-pass membrane protein</topology>
    </subcellularLocation>
</comment>
<dbReference type="GO" id="GO:0016887">
    <property type="term" value="F:ATP hydrolysis activity"/>
    <property type="evidence" value="ECO:0007669"/>
    <property type="project" value="InterPro"/>
</dbReference>
<dbReference type="InterPro" id="IPR011527">
    <property type="entry name" value="ABC1_TM_dom"/>
</dbReference>
<comment type="caution">
    <text evidence="10">The sequence shown here is derived from an EMBL/GenBank/DDBJ whole genome shotgun (WGS) entry which is preliminary data.</text>
</comment>
<evidence type="ECO:0000259" key="8">
    <source>
        <dbReference type="PROSITE" id="PS50893"/>
    </source>
</evidence>
<dbReference type="RefSeq" id="WP_100743618.1">
    <property type="nucleotide sequence ID" value="NZ_NPDW01000002.1"/>
</dbReference>
<dbReference type="Gene3D" id="1.20.1560.10">
    <property type="entry name" value="ABC transporter type 1, transmembrane domain"/>
    <property type="match status" value="1"/>
</dbReference>
<accession>A0A2N0AH16</accession>
<keyword evidence="4" id="KW-0067">ATP-binding</keyword>
<dbReference type="PANTHER" id="PTHR43394:SF1">
    <property type="entry name" value="ATP-BINDING CASSETTE SUB-FAMILY B MEMBER 10, MITOCHONDRIAL"/>
    <property type="match status" value="1"/>
</dbReference>
<dbReference type="Pfam" id="PF00005">
    <property type="entry name" value="ABC_tran"/>
    <property type="match status" value="1"/>
</dbReference>
<name>A0A2N0AH16_9LEPT</name>
<dbReference type="SUPFAM" id="SSF52540">
    <property type="entry name" value="P-loop containing nucleoside triphosphate hydrolases"/>
    <property type="match status" value="1"/>
</dbReference>
<feature type="transmembrane region" description="Helical" evidence="7">
    <location>
        <begin position="189"/>
        <end position="205"/>
    </location>
</feature>
<dbReference type="Proteomes" id="UP000232145">
    <property type="component" value="Unassembled WGS sequence"/>
</dbReference>
<dbReference type="GO" id="GO:0005886">
    <property type="term" value="C:plasma membrane"/>
    <property type="evidence" value="ECO:0007669"/>
    <property type="project" value="UniProtKB-SubCell"/>
</dbReference>
<dbReference type="PANTHER" id="PTHR43394">
    <property type="entry name" value="ATP-DEPENDENT PERMEASE MDL1, MITOCHONDRIAL"/>
    <property type="match status" value="1"/>
</dbReference>
<evidence type="ECO:0000313" key="11">
    <source>
        <dbReference type="Proteomes" id="UP000232145"/>
    </source>
</evidence>
<dbReference type="InterPro" id="IPR003439">
    <property type="entry name" value="ABC_transporter-like_ATP-bd"/>
</dbReference>
<dbReference type="InterPro" id="IPR003593">
    <property type="entry name" value="AAA+_ATPase"/>
</dbReference>
<feature type="domain" description="ABC transporter" evidence="8">
    <location>
        <begin position="387"/>
        <end position="622"/>
    </location>
</feature>
<keyword evidence="2 7" id="KW-0812">Transmembrane</keyword>
<dbReference type="PROSITE" id="PS00211">
    <property type="entry name" value="ABC_TRANSPORTER_1"/>
    <property type="match status" value="1"/>
</dbReference>
<evidence type="ECO:0000256" key="1">
    <source>
        <dbReference type="ARBA" id="ARBA00004651"/>
    </source>
</evidence>
<evidence type="ECO:0000313" key="10">
    <source>
        <dbReference type="EMBL" id="PJZ83592.1"/>
    </source>
</evidence>
<feature type="transmembrane region" description="Helical" evidence="7">
    <location>
        <begin position="211"/>
        <end position="229"/>
    </location>
</feature>
<evidence type="ECO:0000256" key="7">
    <source>
        <dbReference type="SAM" id="Phobius"/>
    </source>
</evidence>
<evidence type="ECO:0000256" key="6">
    <source>
        <dbReference type="ARBA" id="ARBA00023136"/>
    </source>
</evidence>
<sequence length="631" mass="71371">MKYFLRLLSYSVYYRERFVLGLVFALLTAVLNGISLTALIPLFDSLGGDKNNRFHLDLTLPEKTILVQEVLLGDDSLDGLERIKRIIISAKLQINEFTEDMEPKEVVWAVCIAVFPLYLLKLGTYLLSVYCIATAGYKAVRDVRQELFQKVQRLPLTYFYKEKTGLIMSRVINDAEIVAAVISSNLRDAVINFFYVVTHLMILIYLNSELLLLACLTIPVVILPVTLFTRKISSSTARFQEKLADLNSHIQEFISGIKVIRTFRQEKQDLKKFDNINYKVYRRTFKGQFYLQMAPSLVELTSSIVVLGYFAMGAKFIYSGKFTQGEFMAFLLTLLFLLRPLTQLSQMVGKITQANSAGKRIFEIIDRDPEVVEHGDETVLEKIETGIQFDDIHFSYPGTNQEVLKGINLDIKLGETYAFVGTSGSGKSTMMDLIPRFFDPTAGKILIDGIDIRNYSLNSLRKKIGIVTQEIFLFHGTVADNIAYGTGAATRKEVVRAARLANAHDFITNMEKGYDTVIGVRGLDLSGGQRQRLVIARALLRNAEIMILDEATSALDAESERLVSRALERLFKNRTTFIIAHRLSTVRRVKNIVVIEEGEIKEQGDHDSLLSQNGIYKKLYDSQFAEAEIQI</sequence>
<dbReference type="Gene3D" id="3.40.50.300">
    <property type="entry name" value="P-loop containing nucleotide triphosphate hydrolases"/>
    <property type="match status" value="1"/>
</dbReference>
<dbReference type="PROSITE" id="PS50893">
    <property type="entry name" value="ABC_TRANSPORTER_2"/>
    <property type="match status" value="1"/>
</dbReference>
<keyword evidence="5 7" id="KW-1133">Transmembrane helix</keyword>
<protein>
    <submittedName>
        <fullName evidence="10">ABC transporter permease</fullName>
    </submittedName>
</protein>